<dbReference type="EMBL" id="AAGKHU010000123">
    <property type="protein sequence ID" value="EBP0013528.1"/>
    <property type="molecule type" value="Genomic_DNA"/>
</dbReference>
<dbReference type="InterPro" id="IPR003497">
    <property type="entry name" value="BRO_N_domain"/>
</dbReference>
<evidence type="ECO:0000313" key="2">
    <source>
        <dbReference type="EMBL" id="EBP0013528.1"/>
    </source>
</evidence>
<dbReference type="PROSITE" id="PS51750">
    <property type="entry name" value="BRO_N"/>
    <property type="match status" value="1"/>
</dbReference>
<reference evidence="2" key="1">
    <citation type="submission" date="2018-07" db="EMBL/GenBank/DDBJ databases">
        <authorList>
            <consortium name="GenomeTrakr network: Whole genome sequencing for foodborne pathogen traceback"/>
        </authorList>
    </citation>
    <scope>NUCLEOTIDE SEQUENCE</scope>
    <source>
        <strain evidence="2">CFSAN018538</strain>
    </source>
</reference>
<dbReference type="Pfam" id="PF02498">
    <property type="entry name" value="Bro-N"/>
    <property type="match status" value="1"/>
</dbReference>
<sequence>MNKLNALTGQGLAQPEIGQIINCRELKFHGQTVVQYDNGDGKIWFTADTLAGLLGYADKDKVLNLYYRHADEFTPSMTTVAKVRVCNENKELQHTQVRLFSPRGAHLIGMFARTKVAKELRVWLLDLVEKETGINILPLSIEQLAQLTGQQLHDYIESFDKASFKYRGQKGSGLMAQRKRDIKNVGKATVYALRLTQMIIPDLGEFPEELS</sequence>
<comment type="caution">
    <text evidence="2">The sequence shown here is derived from an EMBL/GenBank/DDBJ whole genome shotgun (WGS) entry which is preliminary data.</text>
</comment>
<gene>
    <name evidence="2" type="ORF">HX37_22695</name>
</gene>
<dbReference type="AlphaFoldDB" id="A0A5U2F4I9"/>
<feature type="domain" description="Bro-N" evidence="1">
    <location>
        <begin position="20"/>
        <end position="144"/>
    </location>
</feature>
<name>A0A5U2F4I9_SALER</name>
<proteinExistence type="predicted"/>
<protein>
    <recommendedName>
        <fullName evidence="1">Bro-N domain-containing protein</fullName>
    </recommendedName>
</protein>
<organism evidence="2">
    <name type="scientific">Salmonella enterica</name>
    <name type="common">Salmonella choleraesuis</name>
    <dbReference type="NCBI Taxonomy" id="28901"/>
    <lineage>
        <taxon>Bacteria</taxon>
        <taxon>Pseudomonadati</taxon>
        <taxon>Pseudomonadota</taxon>
        <taxon>Gammaproteobacteria</taxon>
        <taxon>Enterobacterales</taxon>
        <taxon>Enterobacteriaceae</taxon>
        <taxon>Salmonella</taxon>
    </lineage>
</organism>
<evidence type="ECO:0000259" key="1">
    <source>
        <dbReference type="PROSITE" id="PS51750"/>
    </source>
</evidence>
<dbReference type="RefSeq" id="WP_079826013.1">
    <property type="nucleotide sequence ID" value="NZ_MXOZ01000181.1"/>
</dbReference>
<dbReference type="SMART" id="SM01040">
    <property type="entry name" value="Bro-N"/>
    <property type="match status" value="1"/>
</dbReference>
<accession>A0A5U2F4I9</accession>